<dbReference type="Proteomes" id="UP000307173">
    <property type="component" value="Unassembled WGS sequence"/>
</dbReference>
<evidence type="ECO:0008006" key="3">
    <source>
        <dbReference type="Google" id="ProtNLM"/>
    </source>
</evidence>
<reference evidence="1 2" key="1">
    <citation type="journal article" date="2019" name="Front. Genet.">
        <title>Whole-Genome Sequencing of the Opportunistic Yeast Pathogen Candida inconspicua Uncovers Its Hybrid Origin.</title>
        <authorList>
            <person name="Mixao V."/>
            <person name="Hansen A.P."/>
            <person name="Saus E."/>
            <person name="Boekhout T."/>
            <person name="Lass-Florl C."/>
            <person name="Gabaldon T."/>
        </authorList>
    </citation>
    <scope>NUCLEOTIDE SEQUENCE [LARGE SCALE GENOMIC DNA]</scope>
    <source>
        <strain evidence="1 2">CBS 180</strain>
    </source>
</reference>
<dbReference type="AlphaFoldDB" id="A0A4T0X232"/>
<comment type="caution">
    <text evidence="1">The sequence shown here is derived from an EMBL/GenBank/DDBJ whole genome shotgun (WGS) entry which is preliminary data.</text>
</comment>
<keyword evidence="2" id="KW-1185">Reference proteome</keyword>
<sequence length="206" mass="22927">MASEDTLKNLQEQIDDLKKQLTKQHNIVVKTAQQVLSMQVKDTKKQVDAIPNPGVIATGGIDTSEFATNEDLVQLVGELQGQLNLLEQKSVLRTINAHQSKDEDILLPLPNVDGVMPIKDVFPHSIAEFKALSGETILFLSKFYQLLPPTLEERAKMQAFIDGKIESPNAPTDYDAPAEDYPPETIDQMFSELADFLGISHIKRDD</sequence>
<gene>
    <name evidence="1" type="ORF">CANINC_002045</name>
</gene>
<evidence type="ECO:0000313" key="1">
    <source>
        <dbReference type="EMBL" id="TID29249.1"/>
    </source>
</evidence>
<proteinExistence type="predicted"/>
<dbReference type="InterPro" id="IPR012917">
    <property type="entry name" value="DUF3294"/>
</dbReference>
<protein>
    <recommendedName>
        <fullName evidence="3">Mrp8p</fullName>
    </recommendedName>
</protein>
<dbReference type="STRING" id="52247.A0A4T0X232"/>
<accession>A0A4T0X232</accession>
<name>A0A4T0X232_9ASCO</name>
<dbReference type="EMBL" id="SELW01000326">
    <property type="protein sequence ID" value="TID29249.1"/>
    <property type="molecule type" value="Genomic_DNA"/>
</dbReference>
<dbReference type="Pfam" id="PF07957">
    <property type="entry name" value="DUF3294"/>
    <property type="match status" value="1"/>
</dbReference>
<dbReference type="OrthoDB" id="4076200at2759"/>
<organism evidence="1 2">
    <name type="scientific">Pichia inconspicua</name>
    <dbReference type="NCBI Taxonomy" id="52247"/>
    <lineage>
        <taxon>Eukaryota</taxon>
        <taxon>Fungi</taxon>
        <taxon>Dikarya</taxon>
        <taxon>Ascomycota</taxon>
        <taxon>Saccharomycotina</taxon>
        <taxon>Pichiomycetes</taxon>
        <taxon>Pichiales</taxon>
        <taxon>Pichiaceae</taxon>
        <taxon>Pichia</taxon>
    </lineage>
</organism>
<evidence type="ECO:0000313" key="2">
    <source>
        <dbReference type="Proteomes" id="UP000307173"/>
    </source>
</evidence>